<dbReference type="InterPro" id="IPR051404">
    <property type="entry name" value="TA_system_antitoxin"/>
</dbReference>
<dbReference type="InterPro" id="IPR035069">
    <property type="entry name" value="TTHA1013/TTHA0281-like"/>
</dbReference>
<dbReference type="PANTHER" id="PTHR34504">
    <property type="entry name" value="ANTITOXIN HICB"/>
    <property type="match status" value="1"/>
</dbReference>
<comment type="caution">
    <text evidence="2">The sequence shown here is derived from an EMBL/GenBank/DDBJ whole genome shotgun (WGS) entry which is preliminary data.</text>
</comment>
<protein>
    <submittedName>
        <fullName evidence="2">Type II toxin-antitoxin system HicB family antitoxin</fullName>
    </submittedName>
</protein>
<dbReference type="AlphaFoldDB" id="A0A8J7AXE9"/>
<dbReference type="Proteomes" id="UP000654482">
    <property type="component" value="Unassembled WGS sequence"/>
</dbReference>
<dbReference type="Gene3D" id="3.30.160.250">
    <property type="match status" value="1"/>
</dbReference>
<dbReference type="PANTHER" id="PTHR34504:SF2">
    <property type="entry name" value="UPF0150 PROTEIN SSL0259"/>
    <property type="match status" value="1"/>
</dbReference>
<dbReference type="RefSeq" id="WP_194027511.1">
    <property type="nucleotide sequence ID" value="NZ_JADEWZ010000001.1"/>
</dbReference>
<organism evidence="2 3">
    <name type="scientific">Lusitaniella coriacea LEGE 07157</name>
    <dbReference type="NCBI Taxonomy" id="945747"/>
    <lineage>
        <taxon>Bacteria</taxon>
        <taxon>Bacillati</taxon>
        <taxon>Cyanobacteriota</taxon>
        <taxon>Cyanophyceae</taxon>
        <taxon>Spirulinales</taxon>
        <taxon>Lusitaniellaceae</taxon>
        <taxon>Lusitaniella</taxon>
    </lineage>
</organism>
<reference evidence="2" key="1">
    <citation type="submission" date="2020-10" db="EMBL/GenBank/DDBJ databases">
        <authorList>
            <person name="Castelo-Branco R."/>
            <person name="Eusebio N."/>
            <person name="Adriana R."/>
            <person name="Vieira A."/>
            <person name="Brugerolle De Fraissinette N."/>
            <person name="Rezende De Castro R."/>
            <person name="Schneider M.P."/>
            <person name="Vasconcelos V."/>
            <person name="Leao P.N."/>
        </authorList>
    </citation>
    <scope>NUCLEOTIDE SEQUENCE</scope>
    <source>
        <strain evidence="2">LEGE 07157</strain>
    </source>
</reference>
<dbReference type="SUPFAM" id="SSF143100">
    <property type="entry name" value="TTHA1013/TTHA0281-like"/>
    <property type="match status" value="1"/>
</dbReference>
<accession>A0A8J7AXE9</accession>
<dbReference type="EMBL" id="JADEWZ010000001">
    <property type="protein sequence ID" value="MBE9114434.1"/>
    <property type="molecule type" value="Genomic_DNA"/>
</dbReference>
<dbReference type="InterPro" id="IPR031807">
    <property type="entry name" value="HicB-like"/>
</dbReference>
<sequence>MQYLIIIEPTETGYSAYSPDLPGCVSTGATREELERNMHEAIELHLEGLKDEGLEIPPPTTTSTYVEIAA</sequence>
<proteinExistence type="predicted"/>
<evidence type="ECO:0000313" key="2">
    <source>
        <dbReference type="EMBL" id="MBE9114434.1"/>
    </source>
</evidence>
<keyword evidence="3" id="KW-1185">Reference proteome</keyword>
<dbReference type="Pfam" id="PF15919">
    <property type="entry name" value="HicB_lk_antitox"/>
    <property type="match status" value="1"/>
</dbReference>
<gene>
    <name evidence="2" type="ORF">IQ249_00855</name>
</gene>
<name>A0A8J7AXE9_9CYAN</name>
<feature type="domain" description="HicB-like antitoxin of toxin-antitoxin system" evidence="1">
    <location>
        <begin position="3"/>
        <end position="65"/>
    </location>
</feature>
<evidence type="ECO:0000259" key="1">
    <source>
        <dbReference type="Pfam" id="PF15919"/>
    </source>
</evidence>
<evidence type="ECO:0000313" key="3">
    <source>
        <dbReference type="Proteomes" id="UP000654482"/>
    </source>
</evidence>